<keyword evidence="1" id="KW-0732">Signal</keyword>
<feature type="signal peptide" evidence="1">
    <location>
        <begin position="1"/>
        <end position="19"/>
    </location>
</feature>
<sequence>MKNARLVALYAVLVTVALALGLAANQGQPPSSLPSVDNPGPLGLRALYLYLQESGAPVSELRESFDAQALSSGARTVVMAAPQSRPVTDEEAKALRTWVSQGGTLVYLASREARSRPRALDDWLQLSDGPVLPSSADGLPPGEKDLTGTTVRVWGRVGTARELERLRVALDRGLVVGRSDAVPLAGAQGIAVVWRVPEGKGEVYVLAGTDLGENRRIEMLDNPRFWDGLAARGPLAFDEFHHGVAPTREPPSARALWIFVAQALVVGLFYVASRGTRFGPPRPLLVEKHRSSLEYVRSLGWLARRAKVERELVEELARQTRRCMHERLGISPALPEDEAARLLERSSGLPAADYLASREDLVRTLEQRHIRPGDYARLVRQHARIEAVITGRMERPGPRDA</sequence>
<organism evidence="3 4">
    <name type="scientific">Melittangium boletus DSM 14713</name>
    <dbReference type="NCBI Taxonomy" id="1294270"/>
    <lineage>
        <taxon>Bacteria</taxon>
        <taxon>Pseudomonadati</taxon>
        <taxon>Myxococcota</taxon>
        <taxon>Myxococcia</taxon>
        <taxon>Myxococcales</taxon>
        <taxon>Cystobacterineae</taxon>
        <taxon>Archangiaceae</taxon>
        <taxon>Melittangium</taxon>
    </lineage>
</organism>
<evidence type="ECO:0000313" key="4">
    <source>
        <dbReference type="Proteomes" id="UP000217289"/>
    </source>
</evidence>
<dbReference type="KEGG" id="mbd:MEBOL_007755"/>
<feature type="chain" id="PRO_5012309705" description="DUF4350 domain-containing protein" evidence="1">
    <location>
        <begin position="20"/>
        <end position="401"/>
    </location>
</feature>
<proteinExistence type="predicted"/>
<dbReference type="InterPro" id="IPR029062">
    <property type="entry name" value="Class_I_gatase-like"/>
</dbReference>
<dbReference type="EMBL" id="CP022163">
    <property type="protein sequence ID" value="ATB34254.1"/>
    <property type="molecule type" value="Genomic_DNA"/>
</dbReference>
<dbReference type="AlphaFoldDB" id="A0A250IR98"/>
<evidence type="ECO:0000256" key="1">
    <source>
        <dbReference type="SAM" id="SignalP"/>
    </source>
</evidence>
<dbReference type="OrthoDB" id="5489478at2"/>
<accession>A0A250IR98</accession>
<dbReference type="SUPFAM" id="SSF52317">
    <property type="entry name" value="Class I glutamine amidotransferase-like"/>
    <property type="match status" value="1"/>
</dbReference>
<dbReference type="InterPro" id="IPR025646">
    <property type="entry name" value="DUF4350"/>
</dbReference>
<dbReference type="Proteomes" id="UP000217289">
    <property type="component" value="Chromosome"/>
</dbReference>
<evidence type="ECO:0000259" key="2">
    <source>
        <dbReference type="Pfam" id="PF14258"/>
    </source>
</evidence>
<dbReference type="Pfam" id="PF14258">
    <property type="entry name" value="DUF4350"/>
    <property type="match status" value="1"/>
</dbReference>
<dbReference type="Gene3D" id="3.40.50.880">
    <property type="match status" value="1"/>
</dbReference>
<reference evidence="3 4" key="1">
    <citation type="submission" date="2017-06" db="EMBL/GenBank/DDBJ databases">
        <authorList>
            <person name="Kim H.J."/>
            <person name="Triplett B.A."/>
        </authorList>
    </citation>
    <scope>NUCLEOTIDE SEQUENCE [LARGE SCALE GENOMIC DNA]</scope>
    <source>
        <strain evidence="3 4">DSM 14713</strain>
    </source>
</reference>
<dbReference type="RefSeq" id="WP_095982184.1">
    <property type="nucleotide sequence ID" value="NZ_CP022163.1"/>
</dbReference>
<evidence type="ECO:0000313" key="3">
    <source>
        <dbReference type="EMBL" id="ATB34254.1"/>
    </source>
</evidence>
<name>A0A250IR98_9BACT</name>
<feature type="domain" description="DUF4350" evidence="2">
    <location>
        <begin position="37"/>
        <end position="229"/>
    </location>
</feature>
<protein>
    <recommendedName>
        <fullName evidence="2">DUF4350 domain-containing protein</fullName>
    </recommendedName>
</protein>
<keyword evidence="4" id="KW-1185">Reference proteome</keyword>
<gene>
    <name evidence="3" type="ORF">MEBOL_007755</name>
</gene>